<evidence type="ECO:0000313" key="2">
    <source>
        <dbReference type="EMBL" id="TVU11725.1"/>
    </source>
</evidence>
<dbReference type="EMBL" id="RWGY01000039">
    <property type="protein sequence ID" value="TVU11725.1"/>
    <property type="molecule type" value="Genomic_DNA"/>
</dbReference>
<name>A0A5J9TK96_9POAL</name>
<feature type="non-terminal residue" evidence="2">
    <location>
        <position position="183"/>
    </location>
</feature>
<dbReference type="Proteomes" id="UP000324897">
    <property type="component" value="Chromosome 3"/>
</dbReference>
<organism evidence="2 3">
    <name type="scientific">Eragrostis curvula</name>
    <name type="common">weeping love grass</name>
    <dbReference type="NCBI Taxonomy" id="38414"/>
    <lineage>
        <taxon>Eukaryota</taxon>
        <taxon>Viridiplantae</taxon>
        <taxon>Streptophyta</taxon>
        <taxon>Embryophyta</taxon>
        <taxon>Tracheophyta</taxon>
        <taxon>Spermatophyta</taxon>
        <taxon>Magnoliopsida</taxon>
        <taxon>Liliopsida</taxon>
        <taxon>Poales</taxon>
        <taxon>Poaceae</taxon>
        <taxon>PACMAD clade</taxon>
        <taxon>Chloridoideae</taxon>
        <taxon>Eragrostideae</taxon>
        <taxon>Eragrostidinae</taxon>
        <taxon>Eragrostis</taxon>
    </lineage>
</organism>
<evidence type="ECO:0000256" key="1">
    <source>
        <dbReference type="SAM" id="MobiDB-lite"/>
    </source>
</evidence>
<feature type="region of interest" description="Disordered" evidence="1">
    <location>
        <begin position="12"/>
        <end position="54"/>
    </location>
</feature>
<accession>A0A5J9TK96</accession>
<evidence type="ECO:0000313" key="3">
    <source>
        <dbReference type="Proteomes" id="UP000324897"/>
    </source>
</evidence>
<keyword evidence="3" id="KW-1185">Reference proteome</keyword>
<proteinExistence type="predicted"/>
<sequence length="183" mass="20015">MYAEMVLGEEGGIHSMSHPAVDRSSNPAAPYHRRERGRGAPQPRRPAPKHGDGSRGCCIAQGAATAAAADGRSRPDLQANDCPITHFFPETFCCCILVPKQTCLHKCGSKLNDDILAARLVCGLVLSGMSRSGMQEGRGGRLLFRGMSRRQKPRQKTQSDNGQINKSIIKSNHLIDEERCQEY</sequence>
<gene>
    <name evidence="2" type="ORF">EJB05_45327</name>
</gene>
<dbReference type="AlphaFoldDB" id="A0A5J9TK96"/>
<reference evidence="2 3" key="1">
    <citation type="journal article" date="2019" name="Sci. Rep.">
        <title>A high-quality genome of Eragrostis curvula grass provides insights into Poaceae evolution and supports new strategies to enhance forage quality.</title>
        <authorList>
            <person name="Carballo J."/>
            <person name="Santos B.A.C.M."/>
            <person name="Zappacosta D."/>
            <person name="Garbus I."/>
            <person name="Selva J.P."/>
            <person name="Gallo C.A."/>
            <person name="Diaz A."/>
            <person name="Albertini E."/>
            <person name="Caccamo M."/>
            <person name="Echenique V."/>
        </authorList>
    </citation>
    <scope>NUCLEOTIDE SEQUENCE [LARGE SCALE GENOMIC DNA]</scope>
    <source>
        <strain evidence="3">cv. Victoria</strain>
        <tissue evidence="2">Leaf</tissue>
    </source>
</reference>
<protein>
    <submittedName>
        <fullName evidence="2">Uncharacterized protein</fullName>
    </submittedName>
</protein>
<comment type="caution">
    <text evidence="2">The sequence shown here is derived from an EMBL/GenBank/DDBJ whole genome shotgun (WGS) entry which is preliminary data.</text>
</comment>
<dbReference type="Gramene" id="TVU11725">
    <property type="protein sequence ID" value="TVU11725"/>
    <property type="gene ID" value="EJB05_45327"/>
</dbReference>